<name>A0A5C3LAA6_COPMA</name>
<gene>
    <name evidence="1" type="ORF">FA15DRAFT_553249</name>
</gene>
<accession>A0A5C3LAA6</accession>
<dbReference type="AlphaFoldDB" id="A0A5C3LAA6"/>
<sequence>KEELLQRALMAYRAEQEKPPGVSRRSSRDICTDFEKVYHSTTGKHISLCHVTLLRRHNGHKSRLEAGQDQEWLLPEETKIIVDYLVNSAQQGFPLSHQRLKYEVDNILRARLGDGFPEEGVGKRFTERLVKKHGDRL</sequence>
<keyword evidence="2" id="KW-1185">Reference proteome</keyword>
<dbReference type="OrthoDB" id="2668963at2759"/>
<protein>
    <recommendedName>
        <fullName evidence="3">HTH CENPB-type domain-containing protein</fullName>
    </recommendedName>
</protein>
<reference evidence="1 2" key="1">
    <citation type="journal article" date="2019" name="Nat. Ecol. Evol.">
        <title>Megaphylogeny resolves global patterns of mushroom evolution.</title>
        <authorList>
            <person name="Varga T."/>
            <person name="Krizsan K."/>
            <person name="Foldi C."/>
            <person name="Dima B."/>
            <person name="Sanchez-Garcia M."/>
            <person name="Sanchez-Ramirez S."/>
            <person name="Szollosi G.J."/>
            <person name="Szarkandi J.G."/>
            <person name="Papp V."/>
            <person name="Albert L."/>
            <person name="Andreopoulos W."/>
            <person name="Angelini C."/>
            <person name="Antonin V."/>
            <person name="Barry K.W."/>
            <person name="Bougher N.L."/>
            <person name="Buchanan P."/>
            <person name="Buyck B."/>
            <person name="Bense V."/>
            <person name="Catcheside P."/>
            <person name="Chovatia M."/>
            <person name="Cooper J."/>
            <person name="Damon W."/>
            <person name="Desjardin D."/>
            <person name="Finy P."/>
            <person name="Geml J."/>
            <person name="Haridas S."/>
            <person name="Hughes K."/>
            <person name="Justo A."/>
            <person name="Karasinski D."/>
            <person name="Kautmanova I."/>
            <person name="Kiss B."/>
            <person name="Kocsube S."/>
            <person name="Kotiranta H."/>
            <person name="LaButti K.M."/>
            <person name="Lechner B.E."/>
            <person name="Liimatainen K."/>
            <person name="Lipzen A."/>
            <person name="Lukacs Z."/>
            <person name="Mihaltcheva S."/>
            <person name="Morgado L.N."/>
            <person name="Niskanen T."/>
            <person name="Noordeloos M.E."/>
            <person name="Ohm R.A."/>
            <person name="Ortiz-Santana B."/>
            <person name="Ovrebo C."/>
            <person name="Racz N."/>
            <person name="Riley R."/>
            <person name="Savchenko A."/>
            <person name="Shiryaev A."/>
            <person name="Soop K."/>
            <person name="Spirin V."/>
            <person name="Szebenyi C."/>
            <person name="Tomsovsky M."/>
            <person name="Tulloss R.E."/>
            <person name="Uehling J."/>
            <person name="Grigoriev I.V."/>
            <person name="Vagvolgyi C."/>
            <person name="Papp T."/>
            <person name="Martin F.M."/>
            <person name="Miettinen O."/>
            <person name="Hibbett D.S."/>
            <person name="Nagy L.G."/>
        </authorList>
    </citation>
    <scope>NUCLEOTIDE SEQUENCE [LARGE SCALE GENOMIC DNA]</scope>
    <source>
        <strain evidence="1 2">CBS 121175</strain>
    </source>
</reference>
<dbReference type="EMBL" id="ML210189">
    <property type="protein sequence ID" value="TFK25198.1"/>
    <property type="molecule type" value="Genomic_DNA"/>
</dbReference>
<proteinExistence type="predicted"/>
<feature type="non-terminal residue" evidence="1">
    <location>
        <position position="137"/>
    </location>
</feature>
<dbReference type="STRING" id="230819.A0A5C3LAA6"/>
<evidence type="ECO:0000313" key="2">
    <source>
        <dbReference type="Proteomes" id="UP000307440"/>
    </source>
</evidence>
<organism evidence="1 2">
    <name type="scientific">Coprinopsis marcescibilis</name>
    <name type="common">Agaric fungus</name>
    <name type="synonym">Psathyrella marcescibilis</name>
    <dbReference type="NCBI Taxonomy" id="230819"/>
    <lineage>
        <taxon>Eukaryota</taxon>
        <taxon>Fungi</taxon>
        <taxon>Dikarya</taxon>
        <taxon>Basidiomycota</taxon>
        <taxon>Agaricomycotina</taxon>
        <taxon>Agaricomycetes</taxon>
        <taxon>Agaricomycetidae</taxon>
        <taxon>Agaricales</taxon>
        <taxon>Agaricineae</taxon>
        <taxon>Psathyrellaceae</taxon>
        <taxon>Coprinopsis</taxon>
    </lineage>
</organism>
<dbReference type="Proteomes" id="UP000307440">
    <property type="component" value="Unassembled WGS sequence"/>
</dbReference>
<evidence type="ECO:0000313" key="1">
    <source>
        <dbReference type="EMBL" id="TFK25198.1"/>
    </source>
</evidence>
<evidence type="ECO:0008006" key="3">
    <source>
        <dbReference type="Google" id="ProtNLM"/>
    </source>
</evidence>
<feature type="non-terminal residue" evidence="1">
    <location>
        <position position="1"/>
    </location>
</feature>